<dbReference type="Proteomes" id="UP000440713">
    <property type="component" value="Unassembled WGS sequence"/>
</dbReference>
<protein>
    <submittedName>
        <fullName evidence="5">U32 family peptidase</fullName>
    </submittedName>
</protein>
<dbReference type="PANTHER" id="PTHR30217">
    <property type="entry name" value="PEPTIDASE U32 FAMILY"/>
    <property type="match status" value="1"/>
</dbReference>
<dbReference type="AlphaFoldDB" id="A0A6N7XAR4"/>
<dbReference type="Gene3D" id="2.40.30.10">
    <property type="entry name" value="Translation factors"/>
    <property type="match status" value="1"/>
</dbReference>
<dbReference type="GO" id="GO:0006508">
    <property type="term" value="P:proteolysis"/>
    <property type="evidence" value="ECO:0007669"/>
    <property type="project" value="UniProtKB-KW"/>
</dbReference>
<accession>A0A6N7XAR4</accession>
<comment type="caution">
    <text evidence="5">The sequence shown here is derived from an EMBL/GenBank/DDBJ whole genome shotgun (WGS) entry which is preliminary data.</text>
</comment>
<keyword evidence="2" id="KW-0378">Hydrolase</keyword>
<comment type="similarity">
    <text evidence="3">Belongs to the peptidase U32 family.</text>
</comment>
<keyword evidence="6" id="KW-1185">Reference proteome</keyword>
<reference evidence="5 6" key="1">
    <citation type="submission" date="2019-08" db="EMBL/GenBank/DDBJ databases">
        <title>In-depth cultivation of the pig gut microbiome towards novel bacterial diversity and tailored functional studies.</title>
        <authorList>
            <person name="Wylensek D."/>
            <person name="Hitch T.C.A."/>
            <person name="Clavel T."/>
        </authorList>
    </citation>
    <scope>NUCLEOTIDE SEQUENCE [LARGE SCALE GENOMIC DNA]</scope>
    <source>
        <strain evidence="5 6">WCA-SAB-591-4A-A</strain>
    </source>
</reference>
<dbReference type="PROSITE" id="PS01276">
    <property type="entry name" value="PEPTIDASE_U32"/>
    <property type="match status" value="1"/>
</dbReference>
<evidence type="ECO:0000313" key="6">
    <source>
        <dbReference type="Proteomes" id="UP000440713"/>
    </source>
</evidence>
<organism evidence="5 6">
    <name type="scientific">Peptostreptococcus porci</name>
    <dbReference type="NCBI Taxonomy" id="2652282"/>
    <lineage>
        <taxon>Bacteria</taxon>
        <taxon>Bacillati</taxon>
        <taxon>Bacillota</taxon>
        <taxon>Clostridia</taxon>
        <taxon>Peptostreptococcales</taxon>
        <taxon>Peptostreptococcaceae</taxon>
        <taxon>Peptostreptococcus</taxon>
    </lineage>
</organism>
<dbReference type="SUPFAM" id="SSF51366">
    <property type="entry name" value="Ribulose-phoshate binding barrel"/>
    <property type="match status" value="1"/>
</dbReference>
<gene>
    <name evidence="5" type="ORF">FYJ71_01950</name>
</gene>
<dbReference type="InterPro" id="IPR032525">
    <property type="entry name" value="Peptidase_U32_C"/>
</dbReference>
<dbReference type="PANTHER" id="PTHR30217:SF6">
    <property type="entry name" value="TRNA HYDROXYLATION PROTEIN P"/>
    <property type="match status" value="1"/>
</dbReference>
<evidence type="ECO:0000313" key="5">
    <source>
        <dbReference type="EMBL" id="MST61736.1"/>
    </source>
</evidence>
<dbReference type="RefSeq" id="WP_154537123.1">
    <property type="nucleotide sequence ID" value="NZ_JAXFLG010000029.1"/>
</dbReference>
<dbReference type="InterPro" id="IPR001539">
    <property type="entry name" value="Peptidase_U32"/>
</dbReference>
<evidence type="ECO:0000256" key="3">
    <source>
        <dbReference type="ARBA" id="ARBA00038374"/>
    </source>
</evidence>
<dbReference type="InterPro" id="IPR051454">
    <property type="entry name" value="RNA/ubiquinone_mod_enzymes"/>
</dbReference>
<evidence type="ECO:0000256" key="1">
    <source>
        <dbReference type="ARBA" id="ARBA00022670"/>
    </source>
</evidence>
<dbReference type="GO" id="GO:0008233">
    <property type="term" value="F:peptidase activity"/>
    <property type="evidence" value="ECO:0007669"/>
    <property type="project" value="UniProtKB-KW"/>
</dbReference>
<dbReference type="EMBL" id="VUNE01000001">
    <property type="protein sequence ID" value="MST61736.1"/>
    <property type="molecule type" value="Genomic_DNA"/>
</dbReference>
<sequence>MEKVELLAPAGDLERLKIAFEYGADAVYLGGESFGMRSAAKNFSIEDIKEGADFAHERGKKVFVTVNIIPHNEDFIGFKDYLINLEKAGVDALIASDPGVIEVIKETIPKMEIHLSTQANTTNYHSANFWYKQGVKRVVVAREMSFDEISEIRKMTPNSMDIEAFVHGAMCISYSGRCLISNYMTGRDANRGSCAQSCRWKYSLVEEKRPGEYFPVYEDEGGTFFFNSKDLCMIEYIPELIRSGITSLKIEGRMKTSYYVATVVRAYRMAIDEYYKNPDSWKFNPMWLDELKKGSHRHFTTGFYNEKPNHEEQNYESASYVRNYDFVGIVVKPADENGLVTVEQRNKMVVGDEIEIIGPYTETIVTKIEEMFNEDGDAIMEAPHPRQIVKMKLPVNIGMNFMLRKQIEEIGE</sequence>
<dbReference type="Pfam" id="PF16325">
    <property type="entry name" value="Peptidase_U32_C"/>
    <property type="match status" value="1"/>
</dbReference>
<evidence type="ECO:0000259" key="4">
    <source>
        <dbReference type="Pfam" id="PF16325"/>
    </source>
</evidence>
<keyword evidence="1" id="KW-0645">Protease</keyword>
<feature type="domain" description="Peptidase family U32 C-terminal" evidence="4">
    <location>
        <begin position="322"/>
        <end position="404"/>
    </location>
</feature>
<evidence type="ECO:0000256" key="2">
    <source>
        <dbReference type="ARBA" id="ARBA00022801"/>
    </source>
</evidence>
<dbReference type="InterPro" id="IPR011060">
    <property type="entry name" value="RibuloseP-bd_barrel"/>
</dbReference>
<name>A0A6N7XAR4_9FIRM</name>
<dbReference type="Pfam" id="PF01136">
    <property type="entry name" value="Peptidase_U32"/>
    <property type="match status" value="1"/>
</dbReference>
<proteinExistence type="inferred from homology"/>